<protein>
    <submittedName>
        <fullName evidence="1">Uncharacterized protein</fullName>
    </submittedName>
</protein>
<sequence>MPFNRALNIATKEGNHKSVFTIQEKTALSGIGCTADLCLFVRYADRNTMQVFEFQSWQFIKPGHETFYIHGEIDLSTYSFIHLDGAKIDLSDENIHSMLYSKERPRGPKVKLFRIDGHVESNVALSIIKGFFPIEELSDEAFCVS</sequence>
<dbReference type="EMBL" id="JAGQLN010000030">
    <property type="protein sequence ID" value="MCA9377234.1"/>
    <property type="molecule type" value="Genomic_DNA"/>
</dbReference>
<accession>A0A955I3F0</accession>
<dbReference type="AlphaFoldDB" id="A0A955I3F0"/>
<dbReference type="Proteomes" id="UP000741282">
    <property type="component" value="Unassembled WGS sequence"/>
</dbReference>
<evidence type="ECO:0000313" key="2">
    <source>
        <dbReference type="Proteomes" id="UP000741282"/>
    </source>
</evidence>
<reference evidence="1" key="1">
    <citation type="submission" date="2020-04" db="EMBL/GenBank/DDBJ databases">
        <authorList>
            <person name="Zhang T."/>
        </authorList>
    </citation>
    <scope>NUCLEOTIDE SEQUENCE</scope>
    <source>
        <strain evidence="1">HKST-UBA17</strain>
    </source>
</reference>
<name>A0A955I3F0_9BACT</name>
<proteinExistence type="predicted"/>
<reference evidence="1" key="2">
    <citation type="journal article" date="2021" name="Microbiome">
        <title>Successional dynamics and alternative stable states in a saline activated sludge microbial community over 9 years.</title>
        <authorList>
            <person name="Wang Y."/>
            <person name="Ye J."/>
            <person name="Ju F."/>
            <person name="Liu L."/>
            <person name="Boyd J.A."/>
            <person name="Deng Y."/>
            <person name="Parks D.H."/>
            <person name="Jiang X."/>
            <person name="Yin X."/>
            <person name="Woodcroft B.J."/>
            <person name="Tyson G.W."/>
            <person name="Hugenholtz P."/>
            <person name="Polz M.F."/>
            <person name="Zhang T."/>
        </authorList>
    </citation>
    <scope>NUCLEOTIDE SEQUENCE</scope>
    <source>
        <strain evidence="1">HKST-UBA17</strain>
    </source>
</reference>
<comment type="caution">
    <text evidence="1">The sequence shown here is derived from an EMBL/GenBank/DDBJ whole genome shotgun (WGS) entry which is preliminary data.</text>
</comment>
<organism evidence="1 2">
    <name type="scientific">Candidatus Dojkabacteria bacterium</name>
    <dbReference type="NCBI Taxonomy" id="2099670"/>
    <lineage>
        <taxon>Bacteria</taxon>
        <taxon>Candidatus Dojkabacteria</taxon>
    </lineage>
</organism>
<gene>
    <name evidence="1" type="ORF">KC685_04935</name>
</gene>
<evidence type="ECO:0000313" key="1">
    <source>
        <dbReference type="EMBL" id="MCA9377234.1"/>
    </source>
</evidence>